<comment type="caution">
    <text evidence="7">The sequence shown here is derived from an EMBL/GenBank/DDBJ whole genome shotgun (WGS) entry which is preliminary data.</text>
</comment>
<dbReference type="Proteomes" id="UP000550736">
    <property type="component" value="Unassembled WGS sequence"/>
</dbReference>
<evidence type="ECO:0000256" key="3">
    <source>
        <dbReference type="ARBA" id="ARBA00023125"/>
    </source>
</evidence>
<dbReference type="NCBIfam" id="NF047354">
    <property type="entry name" value="trans_reg_GltC"/>
    <property type="match status" value="1"/>
</dbReference>
<dbReference type="InterPro" id="IPR036388">
    <property type="entry name" value="WH-like_DNA-bd_sf"/>
</dbReference>
<evidence type="ECO:0000256" key="2">
    <source>
        <dbReference type="ARBA" id="ARBA00023015"/>
    </source>
</evidence>
<evidence type="ECO:0000256" key="1">
    <source>
        <dbReference type="ARBA" id="ARBA00009437"/>
    </source>
</evidence>
<evidence type="ECO:0000259" key="5">
    <source>
        <dbReference type="PROSITE" id="PS50931"/>
    </source>
</evidence>
<dbReference type="SUPFAM" id="SSF46785">
    <property type="entry name" value="Winged helix' DNA-binding domain"/>
    <property type="match status" value="1"/>
</dbReference>
<dbReference type="Gene3D" id="3.40.190.290">
    <property type="match status" value="1"/>
</dbReference>
<feature type="domain" description="HTH lysR-type" evidence="5">
    <location>
        <begin position="1"/>
        <end position="58"/>
    </location>
</feature>
<dbReference type="GO" id="GO:0003700">
    <property type="term" value="F:DNA-binding transcription factor activity"/>
    <property type="evidence" value="ECO:0007669"/>
    <property type="project" value="InterPro"/>
</dbReference>
<dbReference type="Pfam" id="PF00126">
    <property type="entry name" value="HTH_1"/>
    <property type="match status" value="1"/>
</dbReference>
<evidence type="ECO:0000313" key="7">
    <source>
        <dbReference type="EMBL" id="NMK98744.1"/>
    </source>
</evidence>
<dbReference type="PANTHER" id="PTHR30346">
    <property type="entry name" value="TRANSCRIPTIONAL DUAL REGULATOR HCAR-RELATED"/>
    <property type="match status" value="1"/>
</dbReference>
<evidence type="ECO:0000256" key="4">
    <source>
        <dbReference type="ARBA" id="ARBA00023163"/>
    </source>
</evidence>
<dbReference type="Proteomes" id="UP000538955">
    <property type="component" value="Unassembled WGS sequence"/>
</dbReference>
<organism evidence="7 9">
    <name type="scientific">Staphylococcus capitis</name>
    <dbReference type="NCBI Taxonomy" id="29388"/>
    <lineage>
        <taxon>Bacteria</taxon>
        <taxon>Bacillati</taxon>
        <taxon>Bacillota</taxon>
        <taxon>Bacilli</taxon>
        <taxon>Bacillales</taxon>
        <taxon>Staphylococcaceae</taxon>
        <taxon>Staphylococcus</taxon>
    </lineage>
</organism>
<evidence type="ECO:0000313" key="6">
    <source>
        <dbReference type="EMBL" id="NMK55415.1"/>
    </source>
</evidence>
<dbReference type="InterPro" id="IPR000847">
    <property type="entry name" value="LysR_HTH_N"/>
</dbReference>
<keyword evidence="2" id="KW-0805">Transcription regulation</keyword>
<dbReference type="PRINTS" id="PR00039">
    <property type="entry name" value="HTHLYSR"/>
</dbReference>
<proteinExistence type="inferred from homology"/>
<sequence>MEIKQLKYFVEVARREHISDAALELNIAQSAVSRQITQLEKELNVTLFKRSGRNIILTSEGKKLMSQATQILKQMDHTIQLFKQQASTDQRTIYIGYEEGDISQMMLPLVQSFEQQSESIITPQLLKHNHIVDRVNSGQLYIGLIEMTKDITTQTELHVTPLFEEKYHMYAPKDHPITLTTQPLLTQLENESLYCLMPFANSIKKKLEQLIKANVYTLSNKQLAQYLVRQNKGFIISNENIHLNESEDWVQIPLSHTELKRTICAITKYDNKKKDIDLVWHYIHTMINQTAQF</sequence>
<name>A0A7X9WC70_STACP</name>
<dbReference type="PANTHER" id="PTHR30346:SF28">
    <property type="entry name" value="HTH-TYPE TRANSCRIPTIONAL REGULATOR CYNR"/>
    <property type="match status" value="1"/>
</dbReference>
<dbReference type="InterPro" id="IPR005119">
    <property type="entry name" value="LysR_subst-bd"/>
</dbReference>
<evidence type="ECO:0000313" key="8">
    <source>
        <dbReference type="Proteomes" id="UP000538955"/>
    </source>
</evidence>
<dbReference type="GO" id="GO:0003677">
    <property type="term" value="F:DNA binding"/>
    <property type="evidence" value="ECO:0007669"/>
    <property type="project" value="UniProtKB-KW"/>
</dbReference>
<dbReference type="Pfam" id="PF03466">
    <property type="entry name" value="LysR_substrate"/>
    <property type="match status" value="1"/>
</dbReference>
<dbReference type="AlphaFoldDB" id="A0A7X9WC70"/>
<evidence type="ECO:0000313" key="9">
    <source>
        <dbReference type="Proteomes" id="UP000550736"/>
    </source>
</evidence>
<dbReference type="PROSITE" id="PS50931">
    <property type="entry name" value="HTH_LYSR"/>
    <property type="match status" value="1"/>
</dbReference>
<dbReference type="GO" id="GO:0032993">
    <property type="term" value="C:protein-DNA complex"/>
    <property type="evidence" value="ECO:0007669"/>
    <property type="project" value="TreeGrafter"/>
</dbReference>
<keyword evidence="8" id="KW-1185">Reference proteome</keyword>
<dbReference type="EMBL" id="JABBLX010000055">
    <property type="protein sequence ID" value="NMK98744.1"/>
    <property type="molecule type" value="Genomic_DNA"/>
</dbReference>
<keyword evidence="4" id="KW-0804">Transcription</keyword>
<dbReference type="FunFam" id="1.10.10.10:FF:000001">
    <property type="entry name" value="LysR family transcriptional regulator"/>
    <property type="match status" value="1"/>
</dbReference>
<dbReference type="EMBL" id="JABBMI010000091">
    <property type="protein sequence ID" value="NMK55415.1"/>
    <property type="molecule type" value="Genomic_DNA"/>
</dbReference>
<dbReference type="SUPFAM" id="SSF53850">
    <property type="entry name" value="Periplasmic binding protein-like II"/>
    <property type="match status" value="1"/>
</dbReference>
<dbReference type="Gene3D" id="1.10.10.10">
    <property type="entry name" value="Winged helix-like DNA-binding domain superfamily/Winged helix DNA-binding domain"/>
    <property type="match status" value="1"/>
</dbReference>
<dbReference type="InterPro" id="IPR036390">
    <property type="entry name" value="WH_DNA-bd_sf"/>
</dbReference>
<accession>A0A7X9WC70</accession>
<gene>
    <name evidence="7" type="ORF">HHM13_11810</name>
    <name evidence="6" type="ORF">HHM24_11890</name>
</gene>
<dbReference type="RefSeq" id="WP_030061232.1">
    <property type="nucleotide sequence ID" value="NZ_CP086659.1"/>
</dbReference>
<keyword evidence="3" id="KW-0238">DNA-binding</keyword>
<comment type="similarity">
    <text evidence="1">Belongs to the LysR transcriptional regulatory family.</text>
</comment>
<reference evidence="8 9" key="1">
    <citation type="submission" date="2020-04" db="EMBL/GenBank/DDBJ databases">
        <title>The Epidemiology and Molecular Characteristics of Linezolid-Resistant Staphylococcus capitis in Huashan Hospital, Shanghai.</title>
        <authorList>
            <person name="Ding L."/>
            <person name="Li P."/>
            <person name="Yang Y."/>
            <person name="Lin D."/>
            <person name="Xu X."/>
        </authorList>
    </citation>
    <scope>NUCLEOTIDE SEQUENCE [LARGE SCALE GENOMIC DNA]</scope>
    <source>
        <strain evidence="7 9">12-86</strain>
        <strain evidence="6 8">17-84</strain>
    </source>
</reference>
<protein>
    <submittedName>
        <fullName evidence="7">LysR family transcriptional regulator</fullName>
    </submittedName>
</protein>